<evidence type="ECO:0000256" key="1">
    <source>
        <dbReference type="ARBA" id="ARBA00004141"/>
    </source>
</evidence>
<dbReference type="Proteomes" id="UP000885806">
    <property type="component" value="Unassembled WGS sequence"/>
</dbReference>
<proteinExistence type="predicted"/>
<reference evidence="7" key="1">
    <citation type="journal article" date="2020" name="mSystems">
        <title>Genome- and Community-Level Interaction Insights into Carbon Utilization and Element Cycling Functions of Hydrothermarchaeota in Hydrothermal Sediment.</title>
        <authorList>
            <person name="Zhou Z."/>
            <person name="Liu Y."/>
            <person name="Xu W."/>
            <person name="Pan J."/>
            <person name="Luo Z.H."/>
            <person name="Li M."/>
        </authorList>
    </citation>
    <scope>NUCLEOTIDE SEQUENCE [LARGE SCALE GENOMIC DNA]</scope>
    <source>
        <strain evidence="7">HyVt-538</strain>
    </source>
</reference>
<comment type="caution">
    <text evidence="7">The sequence shown here is derived from an EMBL/GenBank/DDBJ whole genome shotgun (WGS) entry which is preliminary data.</text>
</comment>
<sequence length="147" mass="15780">MSPKMMIFLPVFFVLGYVFYGSMFIALGALAESMQDASTLMTPMVLILTACIMVVPIGIVSPDSPVLDIASWVPFSAPFAAVIRLPANPPLWQTLGSVSSLLLGSAFVVWGSSRLFKHGVLAGNGLAAVRAGLKSWIRRVVLRRKNA</sequence>
<protein>
    <submittedName>
        <fullName evidence="7">ABC transporter permease</fullName>
    </submittedName>
</protein>
<evidence type="ECO:0000256" key="3">
    <source>
        <dbReference type="ARBA" id="ARBA00022989"/>
    </source>
</evidence>
<keyword evidence="4 5" id="KW-0472">Membrane</keyword>
<organism evidence="7">
    <name type="scientific">Hellea balneolensis</name>
    <dbReference type="NCBI Taxonomy" id="287478"/>
    <lineage>
        <taxon>Bacteria</taxon>
        <taxon>Pseudomonadati</taxon>
        <taxon>Pseudomonadota</taxon>
        <taxon>Alphaproteobacteria</taxon>
        <taxon>Maricaulales</taxon>
        <taxon>Robiginitomaculaceae</taxon>
        <taxon>Hellea</taxon>
    </lineage>
</organism>
<dbReference type="EMBL" id="DROP01000113">
    <property type="protein sequence ID" value="HHI88637.1"/>
    <property type="molecule type" value="Genomic_DNA"/>
</dbReference>
<evidence type="ECO:0000313" key="7">
    <source>
        <dbReference type="EMBL" id="HHI88637.1"/>
    </source>
</evidence>
<evidence type="ECO:0000256" key="4">
    <source>
        <dbReference type="ARBA" id="ARBA00023136"/>
    </source>
</evidence>
<dbReference type="InterPro" id="IPR013525">
    <property type="entry name" value="ABC2_TM"/>
</dbReference>
<dbReference type="Pfam" id="PF12698">
    <property type="entry name" value="ABC2_membrane_3"/>
    <property type="match status" value="1"/>
</dbReference>
<name>A0A7V5NWM8_9PROT</name>
<feature type="transmembrane region" description="Helical" evidence="5">
    <location>
        <begin position="7"/>
        <end position="31"/>
    </location>
</feature>
<gene>
    <name evidence="7" type="ORF">ENK01_01670</name>
</gene>
<dbReference type="GO" id="GO:0016020">
    <property type="term" value="C:membrane"/>
    <property type="evidence" value="ECO:0007669"/>
    <property type="project" value="UniProtKB-SubCell"/>
</dbReference>
<feature type="domain" description="ABC-2 type transporter transmembrane" evidence="6">
    <location>
        <begin position="6"/>
        <end position="112"/>
    </location>
</feature>
<feature type="transmembrane region" description="Helical" evidence="5">
    <location>
        <begin position="37"/>
        <end position="59"/>
    </location>
</feature>
<keyword evidence="2 5" id="KW-0812">Transmembrane</keyword>
<keyword evidence="3 5" id="KW-1133">Transmembrane helix</keyword>
<accession>A0A7V5NWM8</accession>
<evidence type="ECO:0000256" key="5">
    <source>
        <dbReference type="SAM" id="Phobius"/>
    </source>
</evidence>
<evidence type="ECO:0000259" key="6">
    <source>
        <dbReference type="Pfam" id="PF12698"/>
    </source>
</evidence>
<dbReference type="AlphaFoldDB" id="A0A7V5NWM8"/>
<comment type="subcellular location">
    <subcellularLocation>
        <location evidence="1">Membrane</location>
        <topology evidence="1">Multi-pass membrane protein</topology>
    </subcellularLocation>
</comment>
<evidence type="ECO:0000256" key="2">
    <source>
        <dbReference type="ARBA" id="ARBA00022692"/>
    </source>
</evidence>
<dbReference type="GO" id="GO:0140359">
    <property type="term" value="F:ABC-type transporter activity"/>
    <property type="evidence" value="ECO:0007669"/>
    <property type="project" value="InterPro"/>
</dbReference>